<evidence type="ECO:0000256" key="3">
    <source>
        <dbReference type="ARBA" id="ARBA00022692"/>
    </source>
</evidence>
<feature type="compositionally biased region" description="Low complexity" evidence="7">
    <location>
        <begin position="367"/>
        <end position="381"/>
    </location>
</feature>
<comment type="caution">
    <text evidence="9">The sequence shown here is derived from an EMBL/GenBank/DDBJ whole genome shotgun (WGS) entry which is preliminary data.</text>
</comment>
<dbReference type="Pfam" id="PF02096">
    <property type="entry name" value="60KD_IMP"/>
    <property type="match status" value="1"/>
</dbReference>
<feature type="region of interest" description="Disordered" evidence="7">
    <location>
        <begin position="339"/>
        <end position="437"/>
    </location>
</feature>
<comment type="subcellular location">
    <subcellularLocation>
        <location evidence="1 6">Membrane</location>
        <topology evidence="1 6">Multi-pass membrane protein</topology>
    </subcellularLocation>
</comment>
<feature type="compositionally biased region" description="Basic and acidic residues" evidence="7">
    <location>
        <begin position="339"/>
        <end position="355"/>
    </location>
</feature>
<evidence type="ECO:0000256" key="4">
    <source>
        <dbReference type="ARBA" id="ARBA00022989"/>
    </source>
</evidence>
<evidence type="ECO:0000256" key="7">
    <source>
        <dbReference type="SAM" id="MobiDB-lite"/>
    </source>
</evidence>
<evidence type="ECO:0000256" key="5">
    <source>
        <dbReference type="ARBA" id="ARBA00023136"/>
    </source>
</evidence>
<dbReference type="AlphaFoldDB" id="A0A836BSE5"/>
<gene>
    <name evidence="9" type="ORF">HYH03_015640</name>
</gene>
<keyword evidence="3 6" id="KW-0812">Transmembrane</keyword>
<dbReference type="CDD" id="cd20070">
    <property type="entry name" value="5TM_YidC_Alb3"/>
    <property type="match status" value="1"/>
</dbReference>
<organism evidence="9 10">
    <name type="scientific">Edaphochlamys debaryana</name>
    <dbReference type="NCBI Taxonomy" id="47281"/>
    <lineage>
        <taxon>Eukaryota</taxon>
        <taxon>Viridiplantae</taxon>
        <taxon>Chlorophyta</taxon>
        <taxon>core chlorophytes</taxon>
        <taxon>Chlorophyceae</taxon>
        <taxon>CS clade</taxon>
        <taxon>Chlamydomonadales</taxon>
        <taxon>Chlamydomonadales incertae sedis</taxon>
        <taxon>Edaphochlamys</taxon>
    </lineage>
</organism>
<feature type="compositionally biased region" description="Polar residues" evidence="7">
    <location>
        <begin position="419"/>
        <end position="437"/>
    </location>
</feature>
<dbReference type="InterPro" id="IPR047196">
    <property type="entry name" value="YidC_ALB_C"/>
</dbReference>
<keyword evidence="5" id="KW-0472">Membrane</keyword>
<protein>
    <recommendedName>
        <fullName evidence="8">Membrane insertase YidC/Oxa/ALB C-terminal domain-containing protein</fullName>
    </recommendedName>
</protein>
<dbReference type="PANTHER" id="PTHR12428">
    <property type="entry name" value="OXA1"/>
    <property type="match status" value="1"/>
</dbReference>
<evidence type="ECO:0000256" key="1">
    <source>
        <dbReference type="ARBA" id="ARBA00004141"/>
    </source>
</evidence>
<keyword evidence="10" id="KW-1185">Reference proteome</keyword>
<dbReference type="InterPro" id="IPR001708">
    <property type="entry name" value="YidC/ALB3/OXA1/COX18"/>
</dbReference>
<evidence type="ECO:0000313" key="9">
    <source>
        <dbReference type="EMBL" id="KAG2485668.1"/>
    </source>
</evidence>
<dbReference type="GO" id="GO:0032977">
    <property type="term" value="F:membrane insertase activity"/>
    <property type="evidence" value="ECO:0007669"/>
    <property type="project" value="InterPro"/>
</dbReference>
<dbReference type="GO" id="GO:0010027">
    <property type="term" value="P:thylakoid membrane organization"/>
    <property type="evidence" value="ECO:0007669"/>
    <property type="project" value="TreeGrafter"/>
</dbReference>
<dbReference type="NCBIfam" id="TIGR03592">
    <property type="entry name" value="yidC_oxa1_cterm"/>
    <property type="match status" value="1"/>
</dbReference>
<comment type="similarity">
    <text evidence="6">Belongs to the OXA1/ALB3/YidC family.</text>
</comment>
<evidence type="ECO:0000259" key="8">
    <source>
        <dbReference type="Pfam" id="PF02096"/>
    </source>
</evidence>
<sequence length="437" mass="45744">MAALLAQKAVAPLGVRRAGQPVLPPRPVLRGVGSASRRPAVAVKALLDPTSAVQAVHHATALYDVADGNIIDGLASIFQSILTTLDDGLEQAHVPYSYGFAIIALTVLVKLATFPLTQKQVESTLSLQALQPRVKELQAKHADDPETLQLETARLYKEAGVNPLAGCLPTLATIPVFIGLYNALSNAAKANLLTEGFFWIPSLGGPTTIGGGLEWLFPFENGAPPVGWHDAACYMVMPVLLVASQYVSQKIVSSSTAQSNDPAQQQSQAILKFLPLMIGWFSLNVPSGLTLYWFVNNLFSTAQQIYLKATIKVNIPEAIKAPVAGTTTVVKPKEERVKKVSGKELGSRKKRRDDSSDGEDIEVEVISSSSGSSSAAASNGAGRKGEKFRALKAREAAAKAAASTKPEPVSANVGGGAQNSGASGDNGASQNGSGPSA</sequence>
<dbReference type="OrthoDB" id="2148490at2759"/>
<evidence type="ECO:0000256" key="2">
    <source>
        <dbReference type="ARBA" id="ARBA00010583"/>
    </source>
</evidence>
<evidence type="ECO:0000313" key="10">
    <source>
        <dbReference type="Proteomes" id="UP000612055"/>
    </source>
</evidence>
<keyword evidence="4" id="KW-1133">Transmembrane helix</keyword>
<dbReference type="GO" id="GO:0051205">
    <property type="term" value="P:protein insertion into membrane"/>
    <property type="evidence" value="ECO:0007669"/>
    <property type="project" value="TreeGrafter"/>
</dbReference>
<name>A0A836BSE5_9CHLO</name>
<feature type="compositionally biased region" description="Basic and acidic residues" evidence="7">
    <location>
        <begin position="383"/>
        <end position="397"/>
    </location>
</feature>
<reference evidence="9" key="1">
    <citation type="journal article" date="2020" name="bioRxiv">
        <title>Comparative genomics of Chlamydomonas.</title>
        <authorList>
            <person name="Craig R.J."/>
            <person name="Hasan A.R."/>
            <person name="Ness R.W."/>
            <person name="Keightley P.D."/>
        </authorList>
    </citation>
    <scope>NUCLEOTIDE SEQUENCE</scope>
    <source>
        <strain evidence="9">CCAP 11/70</strain>
    </source>
</reference>
<evidence type="ECO:0000256" key="6">
    <source>
        <dbReference type="RuleBase" id="RU003945"/>
    </source>
</evidence>
<proteinExistence type="inferred from homology"/>
<dbReference type="PANTHER" id="PTHR12428:SF14">
    <property type="entry name" value="ALBINO3-LIKE PROTEIN 1, CHLOROPLASTIC"/>
    <property type="match status" value="1"/>
</dbReference>
<feature type="domain" description="Membrane insertase YidC/Oxa/ALB C-terminal" evidence="8">
    <location>
        <begin position="98"/>
        <end position="308"/>
    </location>
</feature>
<dbReference type="GO" id="GO:0009535">
    <property type="term" value="C:chloroplast thylakoid membrane"/>
    <property type="evidence" value="ECO:0007669"/>
    <property type="project" value="TreeGrafter"/>
</dbReference>
<dbReference type="EMBL" id="JAEHOE010000125">
    <property type="protein sequence ID" value="KAG2485668.1"/>
    <property type="molecule type" value="Genomic_DNA"/>
</dbReference>
<dbReference type="Proteomes" id="UP000612055">
    <property type="component" value="Unassembled WGS sequence"/>
</dbReference>
<dbReference type="InterPro" id="IPR028055">
    <property type="entry name" value="YidC/Oxa/ALB_C"/>
</dbReference>
<comment type="similarity">
    <text evidence="2">Belongs to the OXA1/ALB3/YidC (TC 2.A.9.2) family.</text>
</comment>
<accession>A0A836BSE5</accession>
<dbReference type="GO" id="GO:0072598">
    <property type="term" value="P:protein localization to chloroplast"/>
    <property type="evidence" value="ECO:0007669"/>
    <property type="project" value="TreeGrafter"/>
</dbReference>